<proteinExistence type="predicted"/>
<keyword evidence="4 8" id="KW-0378">Hydrolase</keyword>
<organism evidence="8 9">
    <name type="scientific">Haemophilus influenzae 22.4-21</name>
    <dbReference type="NCBI Taxonomy" id="375063"/>
    <lineage>
        <taxon>Bacteria</taxon>
        <taxon>Pseudomonadati</taxon>
        <taxon>Pseudomonadota</taxon>
        <taxon>Gammaproteobacteria</taxon>
        <taxon>Pasteurellales</taxon>
        <taxon>Pasteurellaceae</taxon>
        <taxon>Haemophilus</taxon>
    </lineage>
</organism>
<evidence type="ECO:0000313" key="9">
    <source>
        <dbReference type="Proteomes" id="UP000005596"/>
    </source>
</evidence>
<dbReference type="EMBL" id="AAZJ01000015">
    <property type="protein sequence ID" value="EDK13052.1"/>
    <property type="molecule type" value="Genomic_DNA"/>
</dbReference>
<evidence type="ECO:0000256" key="1">
    <source>
        <dbReference type="ARBA" id="ARBA00004963"/>
    </source>
</evidence>
<evidence type="ECO:0000259" key="7">
    <source>
        <dbReference type="Pfam" id="PF16123"/>
    </source>
</evidence>
<dbReference type="AlphaFoldDB" id="A4P0K7"/>
<sequence length="74" mass="8316">MFEGLQRLNTLPDETIVCPAHEYTLGNLAFAETVLVDKSAVEKSAVEKQRIFVETQRAENKPSLPTTLKTRARN</sequence>
<evidence type="ECO:0000313" key="8">
    <source>
        <dbReference type="EMBL" id="EDK13052.1"/>
    </source>
</evidence>
<dbReference type="PANTHER" id="PTHR43705">
    <property type="entry name" value="HYDROXYACYLGLUTATHIONE HYDROLASE"/>
    <property type="match status" value="1"/>
</dbReference>
<dbReference type="InterPro" id="IPR050110">
    <property type="entry name" value="Glyoxalase_II_hydrolase"/>
</dbReference>
<protein>
    <recommendedName>
        <fullName evidence="2">hydroxyacylglutathione hydrolase</fullName>
        <ecNumber evidence="2">3.1.2.6</ecNumber>
    </recommendedName>
    <alternativeName>
        <fullName evidence="6">Glyoxalase II</fullName>
    </alternativeName>
</protein>
<keyword evidence="5" id="KW-0862">Zinc</keyword>
<dbReference type="SUPFAM" id="SSF56281">
    <property type="entry name" value="Metallo-hydrolase/oxidoreductase"/>
    <property type="match status" value="1"/>
</dbReference>
<evidence type="ECO:0000256" key="4">
    <source>
        <dbReference type="ARBA" id="ARBA00022801"/>
    </source>
</evidence>
<dbReference type="EC" id="3.1.2.6" evidence="2"/>
<dbReference type="Pfam" id="PF16123">
    <property type="entry name" value="HAGH_C"/>
    <property type="match status" value="1"/>
</dbReference>
<keyword evidence="3" id="KW-0479">Metal-binding</keyword>
<dbReference type="InterPro" id="IPR036866">
    <property type="entry name" value="RibonucZ/Hydroxyglut_hydro"/>
</dbReference>
<gene>
    <name evidence="8" type="ORF">CGSHiR3021_00197</name>
</gene>
<name>A4P0K7_HAEIF</name>
<dbReference type="Gene3D" id="3.60.15.10">
    <property type="entry name" value="Ribonuclease Z/Hydroxyacylglutathione hydrolase-like"/>
    <property type="match status" value="1"/>
</dbReference>
<evidence type="ECO:0000256" key="5">
    <source>
        <dbReference type="ARBA" id="ARBA00022833"/>
    </source>
</evidence>
<dbReference type="InterPro" id="IPR032282">
    <property type="entry name" value="HAGH_C"/>
</dbReference>
<dbReference type="PANTHER" id="PTHR43705:SF1">
    <property type="entry name" value="HYDROXYACYLGLUTATHIONE HYDROLASE GLOB"/>
    <property type="match status" value="1"/>
</dbReference>
<comment type="pathway">
    <text evidence="1">Secondary metabolite metabolism; methylglyoxal degradation; (R)-lactate from methylglyoxal: step 2/2.</text>
</comment>
<evidence type="ECO:0000256" key="6">
    <source>
        <dbReference type="ARBA" id="ARBA00031044"/>
    </source>
</evidence>
<reference evidence="8 9" key="1">
    <citation type="journal article" date="2007" name="Genome Biol.">
        <title>Characterization and modeling of the Haemophilus influenzae core and supragenomes based on the complete genomic sequences of Rd and 12 clinical nontypeable strains.</title>
        <authorList>
            <person name="Hogg J.S."/>
            <person name="Hu F.Z."/>
            <person name="Janto B."/>
            <person name="Boissy R."/>
            <person name="Hayes J."/>
            <person name="Keefe R."/>
            <person name="Post J.C."/>
            <person name="Ehrlich G.D."/>
        </authorList>
    </citation>
    <scope>NUCLEOTIDE SEQUENCE [LARGE SCALE GENOMIC DNA]</scope>
    <source>
        <strain evidence="8 9">22.4-21</strain>
    </source>
</reference>
<feature type="domain" description="Hydroxyacylglutathione hydrolase C-terminal" evidence="7">
    <location>
        <begin position="22"/>
        <end position="70"/>
    </location>
</feature>
<evidence type="ECO:0000256" key="2">
    <source>
        <dbReference type="ARBA" id="ARBA00011917"/>
    </source>
</evidence>
<dbReference type="GO" id="GO:0046872">
    <property type="term" value="F:metal ion binding"/>
    <property type="evidence" value="ECO:0007669"/>
    <property type="project" value="UniProtKB-KW"/>
</dbReference>
<dbReference type="GO" id="GO:0004416">
    <property type="term" value="F:hydroxyacylglutathione hydrolase activity"/>
    <property type="evidence" value="ECO:0007669"/>
    <property type="project" value="UniProtKB-EC"/>
</dbReference>
<evidence type="ECO:0000256" key="3">
    <source>
        <dbReference type="ARBA" id="ARBA00022723"/>
    </source>
</evidence>
<dbReference type="Proteomes" id="UP000005596">
    <property type="component" value="Unassembled WGS sequence"/>
</dbReference>
<accession>A4P0K7</accession>
<dbReference type="BioCyc" id="HINF375063:G119K-1977-MONOMER"/>